<accession>A0A8H7XM76</accession>
<feature type="coiled-coil region" evidence="3">
    <location>
        <begin position="1119"/>
        <end position="1164"/>
    </location>
</feature>
<dbReference type="OrthoDB" id="539213at2759"/>
<dbReference type="InterPro" id="IPR002110">
    <property type="entry name" value="Ankyrin_rpt"/>
</dbReference>
<dbReference type="SUPFAM" id="SSF48403">
    <property type="entry name" value="Ankyrin repeat"/>
    <property type="match status" value="1"/>
</dbReference>
<evidence type="ECO:0000256" key="4">
    <source>
        <dbReference type="SAM" id="MobiDB-lite"/>
    </source>
</evidence>
<keyword evidence="3" id="KW-0175">Coiled coil</keyword>
<dbReference type="PANTHER" id="PTHR24198">
    <property type="entry name" value="ANKYRIN REPEAT AND PROTEIN KINASE DOMAIN-CONTAINING PROTEIN"/>
    <property type="match status" value="1"/>
</dbReference>
<keyword evidence="2" id="KW-0040">ANK repeat</keyword>
<evidence type="ECO:0000256" key="1">
    <source>
        <dbReference type="ARBA" id="ARBA00022737"/>
    </source>
</evidence>
<feature type="compositionally biased region" description="Acidic residues" evidence="4">
    <location>
        <begin position="1232"/>
        <end position="1242"/>
    </location>
</feature>
<dbReference type="PANTHER" id="PTHR24198:SF165">
    <property type="entry name" value="ANKYRIN REPEAT-CONTAINING PROTEIN-RELATED"/>
    <property type="match status" value="1"/>
</dbReference>
<evidence type="ECO:0000256" key="3">
    <source>
        <dbReference type="SAM" id="Coils"/>
    </source>
</evidence>
<dbReference type="InterPro" id="IPR036770">
    <property type="entry name" value="Ankyrin_rpt-contain_sf"/>
</dbReference>
<feature type="region of interest" description="Disordered" evidence="4">
    <location>
        <begin position="1220"/>
        <end position="1247"/>
    </location>
</feature>
<name>A0A8H7XM76_PSICU</name>
<evidence type="ECO:0000256" key="2">
    <source>
        <dbReference type="ARBA" id="ARBA00023043"/>
    </source>
</evidence>
<feature type="compositionally biased region" description="Acidic residues" evidence="4">
    <location>
        <begin position="1"/>
        <end position="23"/>
    </location>
</feature>
<protein>
    <recommendedName>
        <fullName evidence="6">Ankyrin</fullName>
    </recommendedName>
</protein>
<evidence type="ECO:0008006" key="6">
    <source>
        <dbReference type="Google" id="ProtNLM"/>
    </source>
</evidence>
<feature type="compositionally biased region" description="Acidic residues" evidence="4">
    <location>
        <begin position="36"/>
        <end position="46"/>
    </location>
</feature>
<dbReference type="SMART" id="SM00248">
    <property type="entry name" value="ANK"/>
    <property type="match status" value="7"/>
</dbReference>
<feature type="region of interest" description="Disordered" evidence="4">
    <location>
        <begin position="1"/>
        <end position="46"/>
    </location>
</feature>
<keyword evidence="1" id="KW-0677">Repeat</keyword>
<dbReference type="EMBL" id="JAFIQS010000019">
    <property type="protein sequence ID" value="KAG5162309.1"/>
    <property type="molecule type" value="Genomic_DNA"/>
</dbReference>
<reference evidence="5" key="1">
    <citation type="submission" date="2021-02" db="EMBL/GenBank/DDBJ databases">
        <title>Psilocybe cubensis genome.</title>
        <authorList>
            <person name="Mckernan K.J."/>
            <person name="Crawford S."/>
            <person name="Trippe A."/>
            <person name="Kane L.T."/>
            <person name="Mclaughlin S."/>
        </authorList>
    </citation>
    <scope>NUCLEOTIDE SEQUENCE [LARGE SCALE GENOMIC DNA]</scope>
    <source>
        <strain evidence="5">MGC-MH-2018</strain>
    </source>
</reference>
<sequence length="1302" mass="145818">MSADDEDEDEDEDEYNDDDDDDDSPKHKKKAKGEKEADEAVQEDLDSDDLPDIISINEFDFDFGFSALCFAILFASVPTIEALIAAGADLKLISKAPANQSPLHPLTLTILREDEEEACQVAECLLKAGATSSSANDFMRTIFHAAVHSGRSKLVETMLRCDPHSSKVVNFPVLQNQHVVFPIVTAINKKYYGIVALLLANGAKLELDEKDITRATEAAPQNTLRYLTSYGSNTITNYVELAYQPLEVAIKNHDDLGKLLINLGVTVDFGTLQSLGRYSDVAQRRTIKDWIDMAIVSIENQIASKNVENVEVADSPMAAPDEEDDKGWMAYYKKHHNREATPRPHMKEQEAATKRRQARIEKQDLEYMQDIREFLVEIQSLLTAKGAKTWAELYPTVESQATIEGGSSRNRRNFRSLVSHRTVKPSDTLKISYVHLSPKNSYDRNPVAQHLNSAYEELFEACFSGDNDRVQRLCLPIEGQETDGSSDTPLSAAIAGRQWATAKLVLAIATAQYHPADNTDKIKFNRHVDLDDDSDNESCASDDSDMTVDQQEIKFIDIATRPSAVQSVIHPKTMLTEAHVRWLRLSADSTEPSRAQAAPLAKAVADHDLDAFKHIADLYQSLAEPLQIGEDIMDRILDEDQADILDEYLRRTGDGLDIALVKKEANVKEDLPIATNDANKMYLGLDVHGKKRIDLARKNDPNATHDAGEEKRKVPLLWRAIKLGAKNIIEYLTTEKPFEAYRAYATSTTAHGELKARWLRRYLFGESGAEVASLPKGGPKKQLAVWLGWTINALGESPLAAAIISNKMEMIELLNKLEPELMAQALKTKIKFVGMNMLFFAVQMGSDIKIVDYLLAKSISAADKDSIKGWNMYHYLSQKNNKKLLGHLLQKLPQDVNETLLKQQSKRRFNTPLQVAIKNGHVEIASILLGYTPTSSALLQIRDVDGQTPLHCSVRRQFVQITRHILDTSRALPSISAQHSSLLGDLLHTEDSVGLTPFEIASVQVLTHRLEQFSWGQSVHQYAVEHIASYGQVEVEPRRTDVKRAVVKLADEREGSRWKKVFGMVYVSRTRDDHLQESATEKGVEDVKRVVARLEAEAAAGDGEKVGGALDMDVLREWVKGMERLLERSKERERRYEEEEMKDVEETLARLEELKKQNESWRLYTDTLEVAPITESQDLTGTYDVVRAAIAALQVEGLERTPRRHLVHLFDVQRSVASTLASASGGGNTANGDEEDGDGDGDYYDRESSREARRLLRAHRHIAKHGAVGELEGEGDVDVEEERRERKTSMVFQHITMGPDML</sequence>
<comment type="caution">
    <text evidence="5">The sequence shown here is derived from an EMBL/GenBank/DDBJ whole genome shotgun (WGS) entry which is preliminary data.</text>
</comment>
<dbReference type="Gene3D" id="1.25.40.20">
    <property type="entry name" value="Ankyrin repeat-containing domain"/>
    <property type="match status" value="2"/>
</dbReference>
<gene>
    <name evidence="5" type="ORF">JR316_012632</name>
</gene>
<dbReference type="Pfam" id="PF12796">
    <property type="entry name" value="Ank_2"/>
    <property type="match status" value="1"/>
</dbReference>
<proteinExistence type="predicted"/>
<evidence type="ECO:0000313" key="5">
    <source>
        <dbReference type="EMBL" id="KAG5162309.1"/>
    </source>
</evidence>
<organism evidence="5">
    <name type="scientific">Psilocybe cubensis</name>
    <name type="common">Psychedelic mushroom</name>
    <name type="synonym">Stropharia cubensis</name>
    <dbReference type="NCBI Taxonomy" id="181762"/>
    <lineage>
        <taxon>Eukaryota</taxon>
        <taxon>Fungi</taxon>
        <taxon>Dikarya</taxon>
        <taxon>Basidiomycota</taxon>
        <taxon>Agaricomycotina</taxon>
        <taxon>Agaricomycetes</taxon>
        <taxon>Agaricomycetidae</taxon>
        <taxon>Agaricales</taxon>
        <taxon>Agaricineae</taxon>
        <taxon>Strophariaceae</taxon>
        <taxon>Psilocybe</taxon>
    </lineage>
</organism>